<protein>
    <recommendedName>
        <fullName evidence="4">DUF1559 domain-containing protein</fullName>
    </recommendedName>
</protein>
<dbReference type="AlphaFoldDB" id="A0A517U1T3"/>
<keyword evidence="1" id="KW-0732">Signal</keyword>
<accession>A0A517U1T3</accession>
<dbReference type="Proteomes" id="UP000317909">
    <property type="component" value="Chromosome"/>
</dbReference>
<evidence type="ECO:0000313" key="3">
    <source>
        <dbReference type="Proteomes" id="UP000317909"/>
    </source>
</evidence>
<dbReference type="EMBL" id="CP036339">
    <property type="protein sequence ID" value="QDT74568.1"/>
    <property type="molecule type" value="Genomic_DNA"/>
</dbReference>
<sequence precursor="true">MKAAFCKKCKFSLRACFISVTLIAIAAFGIREAALQNQRLSVSSEITLRLHLALLGILAAEDRSPNWRFSNVNDSDGKALSSWRYWTGHNVASYPADSKFAAPWDAAANSLNASSACIAYCIPRLSAATNDRSTTVFAVSGHGSALNTSAPLRISELDSSARDLVVLVEAAGSRVHWMEPGDYSIDNITVNRESKIGDWFAGILQDCVHVAFADGEVWCLSSDTPMLAIEPFLTVDGARRSDRNAMLERYRIGGRHKLDLHELNRYR</sequence>
<evidence type="ECO:0000313" key="2">
    <source>
        <dbReference type="EMBL" id="QDT74568.1"/>
    </source>
</evidence>
<proteinExistence type="predicted"/>
<reference evidence="2 3" key="1">
    <citation type="submission" date="2019-02" db="EMBL/GenBank/DDBJ databases">
        <title>Deep-cultivation of Planctomycetes and their phenomic and genomic characterization uncovers novel biology.</title>
        <authorList>
            <person name="Wiegand S."/>
            <person name="Jogler M."/>
            <person name="Boedeker C."/>
            <person name="Pinto D."/>
            <person name="Vollmers J."/>
            <person name="Rivas-Marin E."/>
            <person name="Kohn T."/>
            <person name="Peeters S.H."/>
            <person name="Heuer A."/>
            <person name="Rast P."/>
            <person name="Oberbeckmann S."/>
            <person name="Bunk B."/>
            <person name="Jeske O."/>
            <person name="Meyerdierks A."/>
            <person name="Storesund J.E."/>
            <person name="Kallscheuer N."/>
            <person name="Luecker S."/>
            <person name="Lage O.M."/>
            <person name="Pohl T."/>
            <person name="Merkel B.J."/>
            <person name="Hornburger P."/>
            <person name="Mueller R.-W."/>
            <person name="Bruemmer F."/>
            <person name="Labrenz M."/>
            <person name="Spormann A.M."/>
            <person name="Op den Camp H."/>
            <person name="Overmann J."/>
            <person name="Amann R."/>
            <person name="Jetten M.S.M."/>
            <person name="Mascher T."/>
            <person name="Medema M.H."/>
            <person name="Devos D.P."/>
            <person name="Kaster A.-K."/>
            <person name="Ovreas L."/>
            <person name="Rohde M."/>
            <person name="Galperin M.Y."/>
            <person name="Jogler C."/>
        </authorList>
    </citation>
    <scope>NUCLEOTIDE SEQUENCE [LARGE SCALE GENOMIC DNA]</scope>
    <source>
        <strain evidence="2 3">I41</strain>
    </source>
</reference>
<organism evidence="2 3">
    <name type="scientific">Lacipirellula limnantheis</name>
    <dbReference type="NCBI Taxonomy" id="2528024"/>
    <lineage>
        <taxon>Bacteria</taxon>
        <taxon>Pseudomonadati</taxon>
        <taxon>Planctomycetota</taxon>
        <taxon>Planctomycetia</taxon>
        <taxon>Pirellulales</taxon>
        <taxon>Lacipirellulaceae</taxon>
        <taxon>Lacipirellula</taxon>
    </lineage>
</organism>
<keyword evidence="3" id="KW-1185">Reference proteome</keyword>
<evidence type="ECO:0000256" key="1">
    <source>
        <dbReference type="SAM" id="SignalP"/>
    </source>
</evidence>
<gene>
    <name evidence="2" type="ORF">I41_37650</name>
</gene>
<evidence type="ECO:0008006" key="4">
    <source>
        <dbReference type="Google" id="ProtNLM"/>
    </source>
</evidence>
<dbReference type="KEGG" id="llh:I41_37650"/>
<feature type="chain" id="PRO_5021714425" description="DUF1559 domain-containing protein" evidence="1">
    <location>
        <begin position="27"/>
        <end position="267"/>
    </location>
</feature>
<feature type="signal peptide" evidence="1">
    <location>
        <begin position="1"/>
        <end position="26"/>
    </location>
</feature>
<name>A0A517U1T3_9BACT</name>